<protein>
    <submittedName>
        <fullName evidence="1">Uncharacterized protein</fullName>
    </submittedName>
</protein>
<sequence>MSTNPMAAASAWTDRTSIPHFIRGILKADEKSGRYVGTTDDFAWCRTGEGATEEGDLGATRLLIWSEGLISGQRPGWVRVTRAPFLASDGSMLHGGEWATLFEQGSQIRIRPVTEGLDTRGVGYSESHGTSSFDAGSAPCFVCEPDGSLNVYNAARPQSMSPIASRAASKLMAQGYGMGLWLEGMGWVPNGGESSSQIHPHGVPRMFTAEEQAAALEAKHQ</sequence>
<organism evidence="1 2">
    <name type="scientific">Dioszegia hungarica</name>
    <dbReference type="NCBI Taxonomy" id="4972"/>
    <lineage>
        <taxon>Eukaryota</taxon>
        <taxon>Fungi</taxon>
        <taxon>Dikarya</taxon>
        <taxon>Basidiomycota</taxon>
        <taxon>Agaricomycotina</taxon>
        <taxon>Tremellomycetes</taxon>
        <taxon>Tremellales</taxon>
        <taxon>Bulleribasidiaceae</taxon>
        <taxon>Dioszegia</taxon>
    </lineage>
</organism>
<dbReference type="AlphaFoldDB" id="A0AA38H2M7"/>
<dbReference type="EMBL" id="JAKWFO010000013">
    <property type="protein sequence ID" value="KAI9633003.1"/>
    <property type="molecule type" value="Genomic_DNA"/>
</dbReference>
<reference evidence="1" key="1">
    <citation type="journal article" date="2022" name="G3 (Bethesda)">
        <title>High quality genome of the basidiomycete yeast Dioszegia hungarica PDD-24b-2 isolated from cloud water.</title>
        <authorList>
            <person name="Jarrige D."/>
            <person name="Haridas S."/>
            <person name="Bleykasten-Grosshans C."/>
            <person name="Joly M."/>
            <person name="Nadalig T."/>
            <person name="Sancelme M."/>
            <person name="Vuilleumier S."/>
            <person name="Grigoriev I.V."/>
            <person name="Amato P."/>
            <person name="Bringel F."/>
        </authorList>
    </citation>
    <scope>NUCLEOTIDE SEQUENCE</scope>
    <source>
        <strain evidence="1">PDD-24b-2</strain>
    </source>
</reference>
<accession>A0AA38H2M7</accession>
<dbReference type="Proteomes" id="UP001164286">
    <property type="component" value="Unassembled WGS sequence"/>
</dbReference>
<proteinExistence type="predicted"/>
<evidence type="ECO:0000313" key="2">
    <source>
        <dbReference type="Proteomes" id="UP001164286"/>
    </source>
</evidence>
<dbReference type="GeneID" id="77730283"/>
<gene>
    <name evidence="1" type="ORF">MKK02DRAFT_40383</name>
</gene>
<dbReference type="RefSeq" id="XP_052942780.1">
    <property type="nucleotide sequence ID" value="XM_053091078.1"/>
</dbReference>
<comment type="caution">
    <text evidence="1">The sequence shown here is derived from an EMBL/GenBank/DDBJ whole genome shotgun (WGS) entry which is preliminary data.</text>
</comment>
<evidence type="ECO:0000313" key="1">
    <source>
        <dbReference type="EMBL" id="KAI9633003.1"/>
    </source>
</evidence>
<name>A0AA38H2M7_9TREE</name>
<keyword evidence="2" id="KW-1185">Reference proteome</keyword>